<evidence type="ECO:0000313" key="7">
    <source>
        <dbReference type="Proteomes" id="UP001596024"/>
    </source>
</evidence>
<dbReference type="Pfam" id="PF01934">
    <property type="entry name" value="HepT-like"/>
    <property type="match status" value="1"/>
</dbReference>
<gene>
    <name evidence="6" type="ORF">ACFPB0_07185</name>
</gene>
<keyword evidence="1" id="KW-0597">Phosphoprotein</keyword>
<organism evidence="6 7">
    <name type="scientific">Glycocaulis abyssi</name>
    <dbReference type="NCBI Taxonomy" id="1433403"/>
    <lineage>
        <taxon>Bacteria</taxon>
        <taxon>Pseudomonadati</taxon>
        <taxon>Pseudomonadota</taxon>
        <taxon>Alphaproteobacteria</taxon>
        <taxon>Maricaulales</taxon>
        <taxon>Maricaulaceae</taxon>
        <taxon>Glycocaulis</taxon>
    </lineage>
</organism>
<dbReference type="Proteomes" id="UP001596024">
    <property type="component" value="Unassembled WGS sequence"/>
</dbReference>
<dbReference type="EMBL" id="JBHSGQ010000003">
    <property type="protein sequence ID" value="MFC4725068.1"/>
    <property type="molecule type" value="Genomic_DNA"/>
</dbReference>
<evidence type="ECO:0000256" key="5">
    <source>
        <dbReference type="ARBA" id="ARBA00022801"/>
    </source>
</evidence>
<keyword evidence="5" id="KW-0378">Hydrolase</keyword>
<dbReference type="PANTHER" id="PTHR34139">
    <property type="entry name" value="UPF0331 PROTEIN MJ0127"/>
    <property type="match status" value="1"/>
</dbReference>
<dbReference type="RefSeq" id="WP_371392322.1">
    <property type="nucleotide sequence ID" value="NZ_CP163421.1"/>
</dbReference>
<comment type="caution">
    <text evidence="6">The sequence shown here is derived from an EMBL/GenBank/DDBJ whole genome shotgun (WGS) entry which is preliminary data.</text>
</comment>
<keyword evidence="3" id="KW-0540">Nuclease</keyword>
<evidence type="ECO:0000313" key="6">
    <source>
        <dbReference type="EMBL" id="MFC4725068.1"/>
    </source>
</evidence>
<dbReference type="PANTHER" id="PTHR34139:SF1">
    <property type="entry name" value="RNASE MJ1380-RELATED"/>
    <property type="match status" value="1"/>
</dbReference>
<accession>A0ABV9NED4</accession>
<keyword evidence="7" id="KW-1185">Reference proteome</keyword>
<proteinExistence type="predicted"/>
<reference evidence="7" key="1">
    <citation type="journal article" date="2019" name="Int. J. Syst. Evol. Microbiol.">
        <title>The Global Catalogue of Microorganisms (GCM) 10K type strain sequencing project: providing services to taxonomists for standard genome sequencing and annotation.</title>
        <authorList>
            <consortium name="The Broad Institute Genomics Platform"/>
            <consortium name="The Broad Institute Genome Sequencing Center for Infectious Disease"/>
            <person name="Wu L."/>
            <person name="Ma J."/>
        </authorList>
    </citation>
    <scope>NUCLEOTIDE SEQUENCE [LARGE SCALE GENOMIC DNA]</scope>
    <source>
        <strain evidence="7">CCUG 62981</strain>
    </source>
</reference>
<dbReference type="InterPro" id="IPR008201">
    <property type="entry name" value="HepT-like"/>
</dbReference>
<keyword evidence="2" id="KW-1277">Toxin-antitoxin system</keyword>
<dbReference type="InterPro" id="IPR051813">
    <property type="entry name" value="HepT_RNase_toxin"/>
</dbReference>
<evidence type="ECO:0000256" key="1">
    <source>
        <dbReference type="ARBA" id="ARBA00022553"/>
    </source>
</evidence>
<name>A0ABV9NED4_9PROT</name>
<keyword evidence="4" id="KW-0547">Nucleotide-binding</keyword>
<protein>
    <submittedName>
        <fullName evidence="6">DUF86 domain-containing protein</fullName>
    </submittedName>
</protein>
<sequence length="118" mass="13713">MPERDKARDWRVLVADMIEHADYARFHVKEMDRDTFCADLKTIHAVTRCVEVIGEAARHVPDEIRAQAPDIPWAQIVGTRHILAHHYGRVDPVLLWNLVNTRLEPLERELQALLAEYP</sequence>
<evidence type="ECO:0000256" key="3">
    <source>
        <dbReference type="ARBA" id="ARBA00022722"/>
    </source>
</evidence>
<evidence type="ECO:0000256" key="2">
    <source>
        <dbReference type="ARBA" id="ARBA00022649"/>
    </source>
</evidence>
<evidence type="ECO:0000256" key="4">
    <source>
        <dbReference type="ARBA" id="ARBA00022741"/>
    </source>
</evidence>